<comment type="caution">
    <text evidence="2">The sequence shown here is derived from an EMBL/GenBank/DDBJ whole genome shotgun (WGS) entry which is preliminary data.</text>
</comment>
<feature type="region of interest" description="Disordered" evidence="1">
    <location>
        <begin position="58"/>
        <end position="84"/>
    </location>
</feature>
<dbReference type="EMBL" id="BAAARY010000006">
    <property type="protein sequence ID" value="GAA2521280.1"/>
    <property type="molecule type" value="Genomic_DNA"/>
</dbReference>
<protein>
    <submittedName>
        <fullName evidence="2">Uncharacterized protein</fullName>
    </submittedName>
</protein>
<evidence type="ECO:0000313" key="3">
    <source>
        <dbReference type="Proteomes" id="UP001499978"/>
    </source>
</evidence>
<sequence>MDVLPAAAVAADRGHERDLRRSVVRRGGTAAHYGAYGHRRNVSAFGGGGVNSGWTGRIAGPGTPGNRQLRVDETPPVNLELTND</sequence>
<proteinExistence type="predicted"/>
<name>A0ABP6ARG6_9ACTN</name>
<evidence type="ECO:0000313" key="2">
    <source>
        <dbReference type="EMBL" id="GAA2521280.1"/>
    </source>
</evidence>
<gene>
    <name evidence="2" type="ORF">GCM10010201_18930</name>
</gene>
<accession>A0ABP6ARG6</accession>
<evidence type="ECO:0000256" key="1">
    <source>
        <dbReference type="SAM" id="MobiDB-lite"/>
    </source>
</evidence>
<organism evidence="2 3">
    <name type="scientific">Pilimelia columellifera subsp. columellifera</name>
    <dbReference type="NCBI Taxonomy" id="706583"/>
    <lineage>
        <taxon>Bacteria</taxon>
        <taxon>Bacillati</taxon>
        <taxon>Actinomycetota</taxon>
        <taxon>Actinomycetes</taxon>
        <taxon>Micromonosporales</taxon>
        <taxon>Micromonosporaceae</taxon>
        <taxon>Pilimelia</taxon>
    </lineage>
</organism>
<reference evidence="3" key="1">
    <citation type="journal article" date="2019" name="Int. J. Syst. Evol. Microbiol.">
        <title>The Global Catalogue of Microorganisms (GCM) 10K type strain sequencing project: providing services to taxonomists for standard genome sequencing and annotation.</title>
        <authorList>
            <consortium name="The Broad Institute Genomics Platform"/>
            <consortium name="The Broad Institute Genome Sequencing Center for Infectious Disease"/>
            <person name="Wu L."/>
            <person name="Ma J."/>
        </authorList>
    </citation>
    <scope>NUCLEOTIDE SEQUENCE [LARGE SCALE GENOMIC DNA]</scope>
    <source>
        <strain evidence="3">JCM 3367</strain>
    </source>
</reference>
<dbReference type="Proteomes" id="UP001499978">
    <property type="component" value="Unassembled WGS sequence"/>
</dbReference>
<keyword evidence="3" id="KW-1185">Reference proteome</keyword>